<name>A0A2A6C9V2_PRIPA</name>
<dbReference type="GO" id="GO:0004867">
    <property type="term" value="F:serine-type endopeptidase inhibitor activity"/>
    <property type="evidence" value="ECO:0007669"/>
    <property type="project" value="UniProtKB-KW"/>
</dbReference>
<keyword evidence="3" id="KW-0722">Serine protease inhibitor</keyword>
<comment type="similarity">
    <text evidence="1">Belongs to the serine protease inhibitor-like (TIL domain-containing) family.</text>
</comment>
<dbReference type="FunFam" id="2.10.25.10:FF:000055">
    <property type="entry name" value="alpha-tectorin isoform X1"/>
    <property type="match status" value="1"/>
</dbReference>
<keyword evidence="4" id="KW-1015">Disulfide bond</keyword>
<reference evidence="6" key="1">
    <citation type="journal article" date="2008" name="Nat. Genet.">
        <title>The Pristionchus pacificus genome provides a unique perspective on nematode lifestyle and parasitism.</title>
        <authorList>
            <person name="Dieterich C."/>
            <person name="Clifton S.W."/>
            <person name="Schuster L.N."/>
            <person name="Chinwalla A."/>
            <person name="Delehaunty K."/>
            <person name="Dinkelacker I."/>
            <person name="Fulton L."/>
            <person name="Fulton R."/>
            <person name="Godfrey J."/>
            <person name="Minx P."/>
            <person name="Mitreva M."/>
            <person name="Roeseler W."/>
            <person name="Tian H."/>
            <person name="Witte H."/>
            <person name="Yang S.P."/>
            <person name="Wilson R.K."/>
            <person name="Sommer R.J."/>
        </authorList>
    </citation>
    <scope>NUCLEOTIDE SEQUENCE [LARGE SCALE GENOMIC DNA]</scope>
    <source>
        <strain evidence="6">PS312</strain>
    </source>
</reference>
<dbReference type="OrthoDB" id="5912264at2759"/>
<evidence type="ECO:0000256" key="3">
    <source>
        <dbReference type="ARBA" id="ARBA00022900"/>
    </source>
</evidence>
<dbReference type="InterPro" id="IPR002919">
    <property type="entry name" value="TIL_dom"/>
</dbReference>
<dbReference type="AlphaFoldDB" id="A0A2A6C9V2"/>
<accession>A0A8R1YRV3</accession>
<evidence type="ECO:0000256" key="2">
    <source>
        <dbReference type="ARBA" id="ARBA00022690"/>
    </source>
</evidence>
<keyword evidence="2" id="KW-0646">Protease inhibitor</keyword>
<dbReference type="Gene3D" id="2.10.25.10">
    <property type="entry name" value="Laminin"/>
    <property type="match status" value="2"/>
</dbReference>
<dbReference type="InterPro" id="IPR036084">
    <property type="entry name" value="Ser_inhib-like_sf"/>
</dbReference>
<protein>
    <submittedName>
        <fullName evidence="5">TIL domain-containing protein</fullName>
    </submittedName>
</protein>
<keyword evidence="6" id="KW-1185">Reference proteome</keyword>
<evidence type="ECO:0000313" key="6">
    <source>
        <dbReference type="Proteomes" id="UP000005239"/>
    </source>
</evidence>
<evidence type="ECO:0000256" key="4">
    <source>
        <dbReference type="ARBA" id="ARBA00023157"/>
    </source>
</evidence>
<dbReference type="EnsemblMetazoa" id="PPA28947.1">
    <property type="protein sequence ID" value="PPA28947.1"/>
    <property type="gene ID" value="WBGene00118501"/>
</dbReference>
<proteinExistence type="inferred from homology"/>
<evidence type="ECO:0000313" key="5">
    <source>
        <dbReference type="EnsemblMetazoa" id="PPA28947.1"/>
    </source>
</evidence>
<gene>
    <name evidence="5" type="primary">WBGene00118501</name>
</gene>
<reference evidence="5" key="2">
    <citation type="submission" date="2022-06" db="UniProtKB">
        <authorList>
            <consortium name="EnsemblMetazoa"/>
        </authorList>
    </citation>
    <scope>IDENTIFICATION</scope>
    <source>
        <strain evidence="5">PS312</strain>
    </source>
</reference>
<sequence>MVRCLILFLLVAAVYAVEQQKKAQKAPRIQNQGPRRNCGPNAHTEVCPSCERTCMNPNPRCPRPFCPRNSRPQCRCNNGFVFNSNNGRCIRQRNCPQRCPNNQVYRQCGTACQPTCANPNPPCTLQCVAGCFCTDGYIRNANNQCIPEDNCPQRDALVGMKCINNAELLVHRHVPIRIQHALTNVCLVASVSMDTFGTQIINVFLKILAPGDALVQMKFSVSVRLPVSRLVRINHRHALSNVSRDDVSVIRASLDRMDGVFGTTRVHLNLTRAAKIKCGMSAQPFANPAAKISIRHAHPPIVDHLCASAVPITIVSPVFLNHRRKIAFHGGSAGMLRCRILLIIVATAYSLEVLEKTHKASTKQDQAPRINCGRNEHSIVCPNCEGTCTNPNPVCTALVLSVREDSLLNVDVSMDSLGIKGNALDQETVLTDVRRMKFIDHAEQLALKHVQLGIHPALNNVFLAASVLKDTFVTPTTSAFVKMTVLRVSGKICVEYFYGINQHLQFQRVALTKCGMSVPLYVSRPVSTSMR</sequence>
<evidence type="ECO:0000256" key="1">
    <source>
        <dbReference type="ARBA" id="ARBA00007611"/>
    </source>
</evidence>
<accession>A0A2A6C9V2</accession>
<dbReference type="Pfam" id="PF01826">
    <property type="entry name" value="TIL"/>
    <property type="match status" value="2"/>
</dbReference>
<organism evidence="5 6">
    <name type="scientific">Pristionchus pacificus</name>
    <name type="common">Parasitic nematode worm</name>
    <dbReference type="NCBI Taxonomy" id="54126"/>
    <lineage>
        <taxon>Eukaryota</taxon>
        <taxon>Metazoa</taxon>
        <taxon>Ecdysozoa</taxon>
        <taxon>Nematoda</taxon>
        <taxon>Chromadorea</taxon>
        <taxon>Rhabditida</taxon>
        <taxon>Rhabditina</taxon>
        <taxon>Diplogasteromorpha</taxon>
        <taxon>Diplogasteroidea</taxon>
        <taxon>Neodiplogasteridae</taxon>
        <taxon>Pristionchus</taxon>
    </lineage>
</organism>
<dbReference type="PANTHER" id="PTHR23259">
    <property type="entry name" value="RIDDLE"/>
    <property type="match status" value="1"/>
</dbReference>
<dbReference type="InterPro" id="IPR051368">
    <property type="entry name" value="SerProtInhib-TIL_Domain"/>
</dbReference>
<dbReference type="PANTHER" id="PTHR23259:SF70">
    <property type="entry name" value="ACCESSORY GLAND PROTEIN ACP62F-RELATED"/>
    <property type="match status" value="1"/>
</dbReference>
<dbReference type="CDD" id="cd19941">
    <property type="entry name" value="TIL"/>
    <property type="match status" value="2"/>
</dbReference>
<dbReference type="SUPFAM" id="SSF57567">
    <property type="entry name" value="Serine protease inhibitors"/>
    <property type="match status" value="2"/>
</dbReference>
<dbReference type="Proteomes" id="UP000005239">
    <property type="component" value="Unassembled WGS sequence"/>
</dbReference>